<protein>
    <submittedName>
        <fullName evidence="1">Uncharacterized protein</fullName>
    </submittedName>
</protein>
<proteinExistence type="predicted"/>
<name>A0AAE0SM45_9BIVA</name>
<organism evidence="1 2">
    <name type="scientific">Potamilus streckersoni</name>
    <dbReference type="NCBI Taxonomy" id="2493646"/>
    <lineage>
        <taxon>Eukaryota</taxon>
        <taxon>Metazoa</taxon>
        <taxon>Spiralia</taxon>
        <taxon>Lophotrochozoa</taxon>
        <taxon>Mollusca</taxon>
        <taxon>Bivalvia</taxon>
        <taxon>Autobranchia</taxon>
        <taxon>Heteroconchia</taxon>
        <taxon>Palaeoheterodonta</taxon>
        <taxon>Unionida</taxon>
        <taxon>Unionoidea</taxon>
        <taxon>Unionidae</taxon>
        <taxon>Ambleminae</taxon>
        <taxon>Lampsilini</taxon>
        <taxon>Potamilus</taxon>
    </lineage>
</organism>
<sequence length="338" mass="37765">MFETDKPARAVVGENTKIGWFYNQQGKNRTLLLIHPNQEVMVLVPPTNNPQIKSSFQHRLLYTGDTLRSFMLFTLLNISQSVAGLYTIETVHGNTIPGSKELLIEDTGLNNITTDEPPIAKSDQRHFLEKRETVSIVTNGTIRRPLTMHPLDEVRMDQSVTESDGVSSVILGLHYAASDDITAAHTECSSTYSQVQSEYDKVTINTGIDYNNSSDRFDRMASTVCNDNVLVGSSYVSTFVKTESIDEHEYNGNDQKQISQRGHVSYAKGKNIKKVSPHNTAPISRRNEHVQGIKEEDLCETATTPMNPSSTEELKDLVLESFPANLRCVFEAHKVSRS</sequence>
<reference evidence="1" key="1">
    <citation type="journal article" date="2021" name="Genome Biol. Evol.">
        <title>A High-Quality Reference Genome for a Parasitic Bivalve with Doubly Uniparental Inheritance (Bivalvia: Unionida).</title>
        <authorList>
            <person name="Smith C.H."/>
        </authorList>
    </citation>
    <scope>NUCLEOTIDE SEQUENCE</scope>
    <source>
        <strain evidence="1">CHS0354</strain>
    </source>
</reference>
<dbReference type="Proteomes" id="UP001195483">
    <property type="component" value="Unassembled WGS sequence"/>
</dbReference>
<keyword evidence="2" id="KW-1185">Reference proteome</keyword>
<accession>A0AAE0SM45</accession>
<dbReference type="EMBL" id="JAEAOA010001474">
    <property type="protein sequence ID" value="KAK3594455.1"/>
    <property type="molecule type" value="Genomic_DNA"/>
</dbReference>
<reference evidence="1" key="2">
    <citation type="journal article" date="2021" name="Genome Biol. Evol.">
        <title>Developing a high-quality reference genome for a parasitic bivalve with doubly uniparental inheritance (Bivalvia: Unionida).</title>
        <authorList>
            <person name="Smith C.H."/>
        </authorList>
    </citation>
    <scope>NUCLEOTIDE SEQUENCE</scope>
    <source>
        <strain evidence="1">CHS0354</strain>
        <tissue evidence="1">Mantle</tissue>
    </source>
</reference>
<reference evidence="1" key="3">
    <citation type="submission" date="2023-05" db="EMBL/GenBank/DDBJ databases">
        <authorList>
            <person name="Smith C.H."/>
        </authorList>
    </citation>
    <scope>NUCLEOTIDE SEQUENCE</scope>
    <source>
        <strain evidence="1">CHS0354</strain>
        <tissue evidence="1">Mantle</tissue>
    </source>
</reference>
<comment type="caution">
    <text evidence="1">The sequence shown here is derived from an EMBL/GenBank/DDBJ whole genome shotgun (WGS) entry which is preliminary data.</text>
</comment>
<evidence type="ECO:0000313" key="2">
    <source>
        <dbReference type="Proteomes" id="UP001195483"/>
    </source>
</evidence>
<gene>
    <name evidence="1" type="ORF">CHS0354_024898</name>
</gene>
<evidence type="ECO:0000313" key="1">
    <source>
        <dbReference type="EMBL" id="KAK3594455.1"/>
    </source>
</evidence>
<dbReference type="AlphaFoldDB" id="A0AAE0SM45"/>